<dbReference type="EMBL" id="MH552500">
    <property type="protein sequence ID" value="AXF52156.1"/>
    <property type="molecule type" value="Genomic_DNA"/>
</dbReference>
<keyword evidence="3" id="KW-1185">Reference proteome</keyword>
<feature type="transmembrane region" description="Helical" evidence="1">
    <location>
        <begin position="74"/>
        <end position="92"/>
    </location>
</feature>
<keyword evidence="1" id="KW-0812">Transmembrane</keyword>
<sequence length="123" mass="14557">MEEKLSKKMVKKFVLVTKVLPMIIAAIYFLNSTISFFYGNDIPLNYIGGVSLLPVLYLYLASYTFKLCEYYRMYLHYIVVINVINIYDYYIGIPINDMNMYLLCVLLTTITMFVVIYLKFFKK</sequence>
<name>A0A345BNY5_9CAUD</name>
<feature type="transmembrane region" description="Helical" evidence="1">
    <location>
        <begin position="42"/>
        <end position="62"/>
    </location>
</feature>
<evidence type="ECO:0000313" key="3">
    <source>
        <dbReference type="Proteomes" id="UP000257457"/>
    </source>
</evidence>
<evidence type="ECO:0000313" key="2">
    <source>
        <dbReference type="EMBL" id="AXF52156.1"/>
    </source>
</evidence>
<keyword evidence="1" id="KW-1133">Transmembrane helix</keyword>
<feature type="transmembrane region" description="Helical" evidence="1">
    <location>
        <begin position="12"/>
        <end position="30"/>
    </location>
</feature>
<accession>A0A345BNY5</accession>
<evidence type="ECO:0000256" key="1">
    <source>
        <dbReference type="SAM" id="Phobius"/>
    </source>
</evidence>
<dbReference type="RefSeq" id="YP_010097121.1">
    <property type="nucleotide sequence ID" value="NC_055756.1"/>
</dbReference>
<dbReference type="Proteomes" id="UP000257457">
    <property type="component" value="Segment"/>
</dbReference>
<dbReference type="GeneID" id="65114783"/>
<reference evidence="2 3" key="1">
    <citation type="submission" date="2018-06" db="EMBL/GenBank/DDBJ databases">
        <title>Uncovering a Universe of Circular DNA Viruses in Animal Metagenomes.</title>
        <authorList>
            <person name="Tisza M."/>
            <person name="Buck C."/>
            <person name="Pastrana D."/>
            <person name="Welch N."/>
            <person name="Peretti A."/>
        </authorList>
    </citation>
    <scope>NUCLEOTIDE SEQUENCE [LARGE SCALE GENOMIC DNA]</scope>
    <source>
        <strain evidence="2">Ctcc615</strain>
    </source>
</reference>
<protein>
    <submittedName>
        <fullName evidence="2">Uncharacterized protein</fullName>
    </submittedName>
</protein>
<proteinExistence type="predicted"/>
<keyword evidence="1" id="KW-0472">Membrane</keyword>
<organism evidence="2 3">
    <name type="scientific">crAssphage sp. isolate ctcc615</name>
    <dbReference type="NCBI Taxonomy" id="2989853"/>
    <lineage>
        <taxon>Viruses</taxon>
        <taxon>Duplodnaviria</taxon>
        <taxon>Heunggongvirae</taxon>
        <taxon>Uroviricota</taxon>
        <taxon>Caudoviricetes</taxon>
        <taxon>Crassvirales</taxon>
        <taxon>Intestiviridae</taxon>
        <taxon>Obtuvirinae</taxon>
        <taxon>Wotdevirus</taxon>
        <taxon>Wotdevirus murinus</taxon>
    </lineage>
</organism>
<feature type="transmembrane region" description="Helical" evidence="1">
    <location>
        <begin position="98"/>
        <end position="118"/>
    </location>
</feature>